<dbReference type="Gene3D" id="1.10.287.2900">
    <property type="match status" value="1"/>
</dbReference>
<reference evidence="3" key="2">
    <citation type="submission" date="2017-06" db="EMBL/GenBank/DDBJ databases">
        <title>WGS assembly of Brachypodium distachyon.</title>
        <authorList>
            <consortium name="The International Brachypodium Initiative"/>
            <person name="Lucas S."/>
            <person name="Harmon-Smith M."/>
            <person name="Lail K."/>
            <person name="Tice H."/>
            <person name="Grimwood J."/>
            <person name="Bruce D."/>
            <person name="Barry K."/>
            <person name="Shu S."/>
            <person name="Lindquist E."/>
            <person name="Wang M."/>
            <person name="Pitluck S."/>
            <person name="Vogel J.P."/>
            <person name="Garvin D.F."/>
            <person name="Mockler T.C."/>
            <person name="Schmutz J."/>
            <person name="Rokhsar D."/>
            <person name="Bevan M.W."/>
        </authorList>
    </citation>
    <scope>NUCLEOTIDE SEQUENCE</scope>
    <source>
        <strain evidence="3">Bd21</strain>
    </source>
</reference>
<reference evidence="3 4" key="1">
    <citation type="journal article" date="2010" name="Nature">
        <title>Genome sequencing and analysis of the model grass Brachypodium distachyon.</title>
        <authorList>
            <consortium name="International Brachypodium Initiative"/>
        </authorList>
    </citation>
    <scope>NUCLEOTIDE SEQUENCE [LARGE SCALE GENOMIC DNA]</scope>
    <source>
        <strain evidence="3 4">Bd21</strain>
    </source>
</reference>
<dbReference type="Proteomes" id="UP000008810">
    <property type="component" value="Chromosome 1"/>
</dbReference>
<dbReference type="Pfam" id="PF07802">
    <property type="entry name" value="GCK"/>
    <property type="match status" value="1"/>
</dbReference>
<evidence type="ECO:0000313" key="4">
    <source>
        <dbReference type="EnsemblPlants" id="KQK16751"/>
    </source>
</evidence>
<proteinExistence type="predicted"/>
<protein>
    <recommendedName>
        <fullName evidence="2">GCK domain-containing protein</fullName>
    </recommendedName>
</protein>
<dbReference type="EMBL" id="CM000880">
    <property type="protein sequence ID" value="KQK16751.1"/>
    <property type="molecule type" value="Genomic_DNA"/>
</dbReference>
<accession>A0A0Q3H1A7</accession>
<dbReference type="OrthoDB" id="716628at2759"/>
<sequence length="108" mass="12289">MCLVIRSMEAGGCADEFWAATRACHPQAVGEDPDDVDACVRATAALRKCMKSNKAVFKGYIRILDEEVERQRRRRAAKGEAEPPAADRGQDEEEFPRRFMWWTGVRRS</sequence>
<evidence type="ECO:0000313" key="3">
    <source>
        <dbReference type="EMBL" id="KQK16751.1"/>
    </source>
</evidence>
<feature type="region of interest" description="Disordered" evidence="1">
    <location>
        <begin position="72"/>
        <end position="93"/>
    </location>
</feature>
<reference evidence="4" key="3">
    <citation type="submission" date="2018-08" db="UniProtKB">
        <authorList>
            <consortium name="EnsemblPlants"/>
        </authorList>
    </citation>
    <scope>IDENTIFICATION</scope>
    <source>
        <strain evidence="4">cv. Bd21</strain>
    </source>
</reference>
<gene>
    <name evidence="3" type="ORF">BRADI_1g30383v3</name>
</gene>
<evidence type="ECO:0000259" key="2">
    <source>
        <dbReference type="Pfam" id="PF07802"/>
    </source>
</evidence>
<evidence type="ECO:0000256" key="1">
    <source>
        <dbReference type="SAM" id="MobiDB-lite"/>
    </source>
</evidence>
<dbReference type="AlphaFoldDB" id="A0A0Q3H1A7"/>
<dbReference type="EnsemblPlants" id="KQK16751">
    <property type="protein sequence ID" value="KQK16751"/>
    <property type="gene ID" value="BRADI_1g30383v3"/>
</dbReference>
<dbReference type="InParanoid" id="A0A0Q3H1A7"/>
<dbReference type="Gramene" id="KQK16751">
    <property type="protein sequence ID" value="KQK16751"/>
    <property type="gene ID" value="BRADI_1g30383v3"/>
</dbReference>
<dbReference type="InterPro" id="IPR012891">
    <property type="entry name" value="GCK_dom"/>
</dbReference>
<organism evidence="3">
    <name type="scientific">Brachypodium distachyon</name>
    <name type="common">Purple false brome</name>
    <name type="synonym">Trachynia distachya</name>
    <dbReference type="NCBI Taxonomy" id="15368"/>
    <lineage>
        <taxon>Eukaryota</taxon>
        <taxon>Viridiplantae</taxon>
        <taxon>Streptophyta</taxon>
        <taxon>Embryophyta</taxon>
        <taxon>Tracheophyta</taxon>
        <taxon>Spermatophyta</taxon>
        <taxon>Magnoliopsida</taxon>
        <taxon>Liliopsida</taxon>
        <taxon>Poales</taxon>
        <taxon>Poaceae</taxon>
        <taxon>BOP clade</taxon>
        <taxon>Pooideae</taxon>
        <taxon>Stipodae</taxon>
        <taxon>Brachypodieae</taxon>
        <taxon>Brachypodium</taxon>
    </lineage>
</organism>
<keyword evidence="5" id="KW-1185">Reference proteome</keyword>
<feature type="domain" description="GCK" evidence="2">
    <location>
        <begin position="2"/>
        <end position="64"/>
    </location>
</feature>
<evidence type="ECO:0000313" key="5">
    <source>
        <dbReference type="Proteomes" id="UP000008810"/>
    </source>
</evidence>
<name>A0A0Q3H1A7_BRADI</name>